<evidence type="ECO:0000256" key="9">
    <source>
        <dbReference type="SAM" id="Phobius"/>
    </source>
</evidence>
<accession>A0AAV2H474</accession>
<dbReference type="EMBL" id="CAXITT010000033">
    <property type="protein sequence ID" value="CAL1528469.1"/>
    <property type="molecule type" value="Genomic_DNA"/>
</dbReference>
<keyword evidence="3 6" id="KW-0801">TPQ</keyword>
<keyword evidence="9" id="KW-1133">Transmembrane helix</keyword>
<dbReference type="GO" id="GO:0008131">
    <property type="term" value="F:primary methylamine oxidase activity"/>
    <property type="evidence" value="ECO:0007669"/>
    <property type="project" value="InterPro"/>
</dbReference>
<organism evidence="12 13">
    <name type="scientific">Lymnaea stagnalis</name>
    <name type="common">Great pond snail</name>
    <name type="synonym">Helix stagnalis</name>
    <dbReference type="NCBI Taxonomy" id="6523"/>
    <lineage>
        <taxon>Eukaryota</taxon>
        <taxon>Metazoa</taxon>
        <taxon>Spiralia</taxon>
        <taxon>Lophotrochozoa</taxon>
        <taxon>Mollusca</taxon>
        <taxon>Gastropoda</taxon>
        <taxon>Heterobranchia</taxon>
        <taxon>Euthyneura</taxon>
        <taxon>Panpulmonata</taxon>
        <taxon>Hygrophila</taxon>
        <taxon>Lymnaeoidea</taxon>
        <taxon>Lymnaeidae</taxon>
        <taxon>Lymnaea</taxon>
    </lineage>
</organism>
<evidence type="ECO:0000259" key="10">
    <source>
        <dbReference type="Pfam" id="PF01179"/>
    </source>
</evidence>
<comment type="caution">
    <text evidence="12">The sequence shown here is derived from an EMBL/GenBank/DDBJ whole genome shotgun (WGS) entry which is preliminary data.</text>
</comment>
<comment type="PTM">
    <text evidence="7 8">Topaquinone (TPQ) is generated by copper-dependent autoxidation of a specific tyrosyl residue.</text>
</comment>
<comment type="cofactor">
    <cofactor evidence="8">
        <name>Cu cation</name>
        <dbReference type="ChEBI" id="CHEBI:23378"/>
    </cofactor>
    <text evidence="8">Contains 1 topaquinone per subunit.</text>
</comment>
<dbReference type="Pfam" id="PF02727">
    <property type="entry name" value="Cu_amine_oxidN2"/>
    <property type="match status" value="1"/>
</dbReference>
<evidence type="ECO:0000256" key="2">
    <source>
        <dbReference type="ARBA" id="ARBA00022723"/>
    </source>
</evidence>
<dbReference type="Proteomes" id="UP001497497">
    <property type="component" value="Unassembled WGS sequence"/>
</dbReference>
<gene>
    <name evidence="12" type="ORF">GSLYS_00002639001</name>
</gene>
<keyword evidence="9" id="KW-0472">Membrane</keyword>
<dbReference type="InterPro" id="IPR049947">
    <property type="entry name" value="Cu_Am_Ox_Cu-bd"/>
</dbReference>
<evidence type="ECO:0000259" key="11">
    <source>
        <dbReference type="Pfam" id="PF02727"/>
    </source>
</evidence>
<feature type="modified residue" description="2',4',5'-topaquinone" evidence="7">
    <location>
        <position position="500"/>
    </location>
</feature>
<evidence type="ECO:0000256" key="5">
    <source>
        <dbReference type="ARBA" id="ARBA00023008"/>
    </source>
</evidence>
<dbReference type="EC" id="1.4.3.-" evidence="8"/>
<feature type="transmembrane region" description="Helical" evidence="9">
    <location>
        <begin position="26"/>
        <end position="49"/>
    </location>
</feature>
<evidence type="ECO:0000256" key="4">
    <source>
        <dbReference type="ARBA" id="ARBA00023002"/>
    </source>
</evidence>
<dbReference type="GO" id="GO:0005507">
    <property type="term" value="F:copper ion binding"/>
    <property type="evidence" value="ECO:0007669"/>
    <property type="project" value="InterPro"/>
</dbReference>
<dbReference type="GO" id="GO:0048038">
    <property type="term" value="F:quinone binding"/>
    <property type="evidence" value="ECO:0007669"/>
    <property type="project" value="InterPro"/>
</dbReference>
<name>A0AAV2H474_LYMST</name>
<feature type="active site" description="Proton acceptor" evidence="6">
    <location>
        <position position="412"/>
    </location>
</feature>
<dbReference type="Pfam" id="PF01179">
    <property type="entry name" value="Cu_amine_oxid"/>
    <property type="match status" value="1"/>
</dbReference>
<keyword evidence="5 8" id="KW-0186">Copper</keyword>
<dbReference type="InterPro" id="IPR015800">
    <property type="entry name" value="Cu_amine_oxidase_N2"/>
</dbReference>
<dbReference type="Gene3D" id="3.10.450.40">
    <property type="match status" value="2"/>
</dbReference>
<keyword evidence="4 8" id="KW-0560">Oxidoreductase</keyword>
<dbReference type="PROSITE" id="PS01165">
    <property type="entry name" value="COPPER_AMINE_OXID_2"/>
    <property type="match status" value="1"/>
</dbReference>
<dbReference type="SUPFAM" id="SSF49998">
    <property type="entry name" value="Amine oxidase catalytic domain"/>
    <property type="match status" value="1"/>
</dbReference>
<dbReference type="PANTHER" id="PTHR10638">
    <property type="entry name" value="COPPER AMINE OXIDASE"/>
    <property type="match status" value="1"/>
</dbReference>
<evidence type="ECO:0000313" key="13">
    <source>
        <dbReference type="Proteomes" id="UP001497497"/>
    </source>
</evidence>
<evidence type="ECO:0000256" key="3">
    <source>
        <dbReference type="ARBA" id="ARBA00022772"/>
    </source>
</evidence>
<evidence type="ECO:0000256" key="7">
    <source>
        <dbReference type="PIRSR" id="PIRSR600269-51"/>
    </source>
</evidence>
<evidence type="ECO:0000256" key="1">
    <source>
        <dbReference type="ARBA" id="ARBA00007983"/>
    </source>
</evidence>
<dbReference type="PROSITE" id="PS01164">
    <property type="entry name" value="COPPER_AMINE_OXID_1"/>
    <property type="match status" value="1"/>
</dbReference>
<evidence type="ECO:0000313" key="12">
    <source>
        <dbReference type="EMBL" id="CAL1528469.1"/>
    </source>
</evidence>
<comment type="similarity">
    <text evidence="1 8">Belongs to the copper/topaquinone oxidase family.</text>
</comment>
<dbReference type="InterPro" id="IPR049948">
    <property type="entry name" value="Cu_Am_ox_TPQ-bd"/>
</dbReference>
<feature type="active site" description="Schiff-base intermediate with substrate; via topaquinone" evidence="6">
    <location>
        <position position="500"/>
    </location>
</feature>
<dbReference type="PRINTS" id="PR00766">
    <property type="entry name" value="CUDAOXIDASE"/>
</dbReference>
<feature type="domain" description="Copper amine oxidase N2-terminal" evidence="11">
    <location>
        <begin position="97"/>
        <end position="163"/>
    </location>
</feature>
<dbReference type="GO" id="GO:0009308">
    <property type="term" value="P:amine metabolic process"/>
    <property type="evidence" value="ECO:0007669"/>
    <property type="project" value="UniProtKB-UniRule"/>
</dbReference>
<protein>
    <recommendedName>
        <fullName evidence="8">Amine oxidase</fullName>
        <ecNumber evidence="8">1.4.3.-</ecNumber>
    </recommendedName>
</protein>
<keyword evidence="9" id="KW-0812">Transmembrane</keyword>
<proteinExistence type="inferred from homology"/>
<dbReference type="PANTHER" id="PTHR10638:SF20">
    <property type="entry name" value="AMINE OXIDASE"/>
    <property type="match status" value="1"/>
</dbReference>
<dbReference type="InterPro" id="IPR016182">
    <property type="entry name" value="Cu_amine_oxidase_N-reg"/>
</dbReference>
<dbReference type="Gene3D" id="2.70.98.20">
    <property type="entry name" value="Copper amine oxidase, catalytic domain"/>
    <property type="match status" value="1"/>
</dbReference>
<dbReference type="InterPro" id="IPR015798">
    <property type="entry name" value="Cu_amine_oxidase_C"/>
</dbReference>
<feature type="domain" description="Copper amine oxidase catalytic" evidence="10">
    <location>
        <begin position="340"/>
        <end position="754"/>
    </location>
</feature>
<sequence length="817" mass="93033">MAECEMVPADRTVQESSCLLWRPRRLAWLAVILLLICVLQLAWIVGIHIKREVKVKVCGEDKPHKSRRDDVFAEPDDPGPFHDLTTAEIKHVRSFLERTVGVVKPEAARLNDPHIYIMDLVPPVKSQVLAYLDHQAPRPLRYAKVILFRGDQDPPVVEERICGPLKNFTSCDVVNTIPFAQRPFEYREYDMFNEHLIKDIQDKFGHIIRESYGASLDYEECKEDCLNYYTFAVASRRYDPGGKRQMWILAVYDLPYMSLYPLDFAVLADVDGVNETLFSVAKVWYSGVLYSNPRDLIDAYNNGTAPRTHTTYPTKAEAQFSTFAPRGVPKPHSKKRPPVLIEPDGKRYTVQQNKVEYLDMWSFHVRMSTIFGPALYDIKFLGERIVYELSLSELAVFYSGFNPTQRQAFYVDSTVLTGSRSKALIAGADCPTSATFLPFVVSSQGQVEPAVFPQSICIFENNLGTPLRRHHSYSKDDGGFYGGLMDSALVVRSIHTVDNYDYIIDFIFHQNGALGVTVGQTGYLLTNMFAPQDKPYGVRLTELITGAVHLHVANFKVDMDINGTSNRYETLDIQEETVQLRQVSISDSPTQTEYSQTKFSYTLKTSEKRATYQHDFEKPMYHIFHNEATANKYGEKKAYRIVNNGMAKQLLKLDVGDESTQPWARYQMAVTQHKDSEQTSSSPYSQWNGDKKIVDFQSFVDDDENIVDKDLVAWVTLGVHHIPHSEDLPVTTTSGKHQSFYLYPYNYFPECPSMASRDSVRISHVDPDEPEMGLLFEGGDDSDAPGATCEYKPYDTTSVWRKDPDRVLETYYNKGVS</sequence>
<keyword evidence="13" id="KW-1185">Reference proteome</keyword>
<dbReference type="SUPFAM" id="SSF54416">
    <property type="entry name" value="Amine oxidase N-terminal region"/>
    <property type="match status" value="2"/>
</dbReference>
<reference evidence="12 13" key="1">
    <citation type="submission" date="2024-04" db="EMBL/GenBank/DDBJ databases">
        <authorList>
            <consortium name="Genoscope - CEA"/>
            <person name="William W."/>
        </authorList>
    </citation>
    <scope>NUCLEOTIDE SEQUENCE [LARGE SCALE GENOMIC DNA]</scope>
</reference>
<dbReference type="AlphaFoldDB" id="A0AAV2H474"/>
<keyword evidence="2 8" id="KW-0479">Metal-binding</keyword>
<dbReference type="InterPro" id="IPR000269">
    <property type="entry name" value="Cu_amine_oxidase"/>
</dbReference>
<dbReference type="GO" id="GO:0005886">
    <property type="term" value="C:plasma membrane"/>
    <property type="evidence" value="ECO:0007669"/>
    <property type="project" value="TreeGrafter"/>
</dbReference>
<evidence type="ECO:0000256" key="6">
    <source>
        <dbReference type="PIRSR" id="PIRSR600269-50"/>
    </source>
</evidence>
<dbReference type="InterPro" id="IPR036460">
    <property type="entry name" value="Cu_amine_oxidase_C_sf"/>
</dbReference>
<evidence type="ECO:0000256" key="8">
    <source>
        <dbReference type="RuleBase" id="RU000672"/>
    </source>
</evidence>